<dbReference type="PANTHER" id="PTHR21450:SF17">
    <property type="entry name" value="OS09G0542500 PROTEIN"/>
    <property type="match status" value="1"/>
</dbReference>
<accession>A0A6A3BW49</accession>
<dbReference type="Proteomes" id="UP000436088">
    <property type="component" value="Unassembled WGS sequence"/>
</dbReference>
<gene>
    <name evidence="2" type="ORF">F3Y22_tig00109972pilonHSYRG00101</name>
</gene>
<dbReference type="Pfam" id="PF04782">
    <property type="entry name" value="DUF632"/>
    <property type="match status" value="2"/>
</dbReference>
<evidence type="ECO:0000313" key="3">
    <source>
        <dbReference type="Proteomes" id="UP000436088"/>
    </source>
</evidence>
<reference evidence="2" key="1">
    <citation type="submission" date="2019-09" db="EMBL/GenBank/DDBJ databases">
        <title>Draft genome information of white flower Hibiscus syriacus.</title>
        <authorList>
            <person name="Kim Y.-M."/>
        </authorList>
    </citation>
    <scope>NUCLEOTIDE SEQUENCE [LARGE SCALE GENOMIC DNA]</scope>
    <source>
        <strain evidence="2">YM2019G1</strain>
    </source>
</reference>
<evidence type="ECO:0000259" key="1">
    <source>
        <dbReference type="Pfam" id="PF04782"/>
    </source>
</evidence>
<keyword evidence="3" id="KW-1185">Reference proteome</keyword>
<feature type="domain" description="DUF632" evidence="1">
    <location>
        <begin position="309"/>
        <end position="345"/>
    </location>
</feature>
<dbReference type="EMBL" id="VEPZ02000792">
    <property type="protein sequence ID" value="KAE8719139.1"/>
    <property type="molecule type" value="Genomic_DNA"/>
</dbReference>
<name>A0A6A3BW49_HIBSY</name>
<sequence>MGCVASKLEEEDEVRPSSFVVSAAIKLFVARHSSPASHFLITFPPPCPPTPPATDQNVITNTMLLQQRPLESTTHEAIACESCGSSTSSDSSDEVTEQQKQQEYCGYFYMQMPPPMPSPHRNFGWDFFNPFDVVRPEIISGYKRRSEDDLRAAEKKVVIVEEKYTKREHDESESGVLKAKEEAHSGLEGIKGEYELYSSFNNDQTSSTHDHTMDVYLTNSKVYWKLRQLMAAHRLKTQARATHVSSQKCHACSLSSRELNGALVPWRAFHILEVSYGSCSQPSVGAAYYLTSPYPITYGNKGHPLGSKSLNTTPQVSISEESISKRIQKLRDEELLPQVIELLKGEIFACPSLIGKFSNDSHRLATLQLEAELRNWRASFSEYVAAQRAYIQALHGWLTKFLVPEVEFYSRGRSSGAPYGGEEQQQKRKVDGMATELDRRTMAFQKEETRFLESKLLTEYNCINPSRRWSRRMNI</sequence>
<dbReference type="AlphaFoldDB" id="A0A6A3BW49"/>
<protein>
    <recommendedName>
        <fullName evidence="1">DUF632 domain-containing protein</fullName>
    </recommendedName>
</protein>
<comment type="caution">
    <text evidence="2">The sequence shown here is derived from an EMBL/GenBank/DDBJ whole genome shotgun (WGS) entry which is preliminary data.</text>
</comment>
<feature type="domain" description="DUF632" evidence="1">
    <location>
        <begin position="354"/>
        <end position="415"/>
    </location>
</feature>
<dbReference type="PANTHER" id="PTHR21450">
    <property type="entry name" value="PROTEIN ALTERED PHOSPHATE STARVATION RESPONSE 1"/>
    <property type="match status" value="1"/>
</dbReference>
<organism evidence="2 3">
    <name type="scientific">Hibiscus syriacus</name>
    <name type="common">Rose of Sharon</name>
    <dbReference type="NCBI Taxonomy" id="106335"/>
    <lineage>
        <taxon>Eukaryota</taxon>
        <taxon>Viridiplantae</taxon>
        <taxon>Streptophyta</taxon>
        <taxon>Embryophyta</taxon>
        <taxon>Tracheophyta</taxon>
        <taxon>Spermatophyta</taxon>
        <taxon>Magnoliopsida</taxon>
        <taxon>eudicotyledons</taxon>
        <taxon>Gunneridae</taxon>
        <taxon>Pentapetalae</taxon>
        <taxon>rosids</taxon>
        <taxon>malvids</taxon>
        <taxon>Malvales</taxon>
        <taxon>Malvaceae</taxon>
        <taxon>Malvoideae</taxon>
        <taxon>Hibiscus</taxon>
    </lineage>
</organism>
<evidence type="ECO:0000313" key="2">
    <source>
        <dbReference type="EMBL" id="KAE8719139.1"/>
    </source>
</evidence>
<proteinExistence type="predicted"/>
<dbReference type="InterPro" id="IPR006867">
    <property type="entry name" value="DUF632"/>
</dbReference>